<keyword evidence="7" id="KW-1185">Reference proteome</keyword>
<feature type="domain" description="CBS" evidence="5">
    <location>
        <begin position="222"/>
        <end position="281"/>
    </location>
</feature>
<name>A0ABR3A0F5_9AGAR</name>
<dbReference type="PANTHER" id="PTHR13780">
    <property type="entry name" value="AMP-ACTIVATED PROTEIN KINASE, GAMMA REGULATORY SUBUNIT"/>
    <property type="match status" value="1"/>
</dbReference>
<evidence type="ECO:0000256" key="4">
    <source>
        <dbReference type="SAM" id="MobiDB-lite"/>
    </source>
</evidence>
<dbReference type="SMART" id="SM00116">
    <property type="entry name" value="CBS"/>
    <property type="match status" value="3"/>
</dbReference>
<dbReference type="InterPro" id="IPR050511">
    <property type="entry name" value="AMPK_gamma/SDS23_families"/>
</dbReference>
<proteinExistence type="predicted"/>
<dbReference type="InterPro" id="IPR046342">
    <property type="entry name" value="CBS_dom_sf"/>
</dbReference>
<evidence type="ECO:0000256" key="2">
    <source>
        <dbReference type="ARBA" id="ARBA00023122"/>
    </source>
</evidence>
<comment type="caution">
    <text evidence="6">The sequence shown here is derived from an EMBL/GenBank/DDBJ whole genome shotgun (WGS) entry which is preliminary data.</text>
</comment>
<accession>A0ABR3A0F5</accession>
<dbReference type="Gene3D" id="3.10.580.10">
    <property type="entry name" value="CBS-domain"/>
    <property type="match status" value="2"/>
</dbReference>
<dbReference type="InterPro" id="IPR000644">
    <property type="entry name" value="CBS_dom"/>
</dbReference>
<keyword evidence="2 3" id="KW-0129">CBS domain</keyword>
<dbReference type="EMBL" id="JBBXMP010000025">
    <property type="protein sequence ID" value="KAL0067491.1"/>
    <property type="molecule type" value="Genomic_DNA"/>
</dbReference>
<keyword evidence="1" id="KW-0677">Repeat</keyword>
<dbReference type="CDD" id="cd02205">
    <property type="entry name" value="CBS_pair_SF"/>
    <property type="match status" value="1"/>
</dbReference>
<dbReference type="PROSITE" id="PS51371">
    <property type="entry name" value="CBS"/>
    <property type="match status" value="1"/>
</dbReference>
<feature type="compositionally biased region" description="Basic residues" evidence="4">
    <location>
        <begin position="413"/>
        <end position="427"/>
    </location>
</feature>
<gene>
    <name evidence="6" type="primary">SDS23</name>
    <name evidence="6" type="ORF">AAF712_005481</name>
</gene>
<evidence type="ECO:0000313" key="7">
    <source>
        <dbReference type="Proteomes" id="UP001437256"/>
    </source>
</evidence>
<dbReference type="PANTHER" id="PTHR13780:SF36">
    <property type="entry name" value="CBS DOMAIN-CONTAINING PROTEIN"/>
    <property type="match status" value="1"/>
</dbReference>
<reference evidence="6 7" key="1">
    <citation type="submission" date="2024-05" db="EMBL/GenBank/DDBJ databases">
        <title>A draft genome resource for the thread blight pathogen Marasmius tenuissimus strain MS-2.</title>
        <authorList>
            <person name="Yulfo-Soto G.E."/>
            <person name="Baruah I.K."/>
            <person name="Amoako-Attah I."/>
            <person name="Bukari Y."/>
            <person name="Meinhardt L.W."/>
            <person name="Bailey B.A."/>
            <person name="Cohen S.P."/>
        </authorList>
    </citation>
    <scope>NUCLEOTIDE SEQUENCE [LARGE SCALE GENOMIC DNA]</scope>
    <source>
        <strain evidence="6 7">MS-2</strain>
    </source>
</reference>
<feature type="region of interest" description="Disordered" evidence="4">
    <location>
        <begin position="379"/>
        <end position="445"/>
    </location>
</feature>
<dbReference type="Proteomes" id="UP001437256">
    <property type="component" value="Unassembled WGS sequence"/>
</dbReference>
<evidence type="ECO:0000256" key="3">
    <source>
        <dbReference type="PROSITE-ProRule" id="PRU00703"/>
    </source>
</evidence>
<evidence type="ECO:0000259" key="5">
    <source>
        <dbReference type="PROSITE" id="PS51371"/>
    </source>
</evidence>
<dbReference type="Pfam" id="PF00571">
    <property type="entry name" value="CBS"/>
    <property type="match status" value="1"/>
</dbReference>
<evidence type="ECO:0000313" key="6">
    <source>
        <dbReference type="EMBL" id="KAL0067491.1"/>
    </source>
</evidence>
<dbReference type="SUPFAM" id="SSF54631">
    <property type="entry name" value="CBS-domain pair"/>
    <property type="match status" value="2"/>
</dbReference>
<organism evidence="6 7">
    <name type="scientific">Marasmius tenuissimus</name>
    <dbReference type="NCBI Taxonomy" id="585030"/>
    <lineage>
        <taxon>Eukaryota</taxon>
        <taxon>Fungi</taxon>
        <taxon>Dikarya</taxon>
        <taxon>Basidiomycota</taxon>
        <taxon>Agaricomycotina</taxon>
        <taxon>Agaricomycetes</taxon>
        <taxon>Agaricomycetidae</taxon>
        <taxon>Agaricales</taxon>
        <taxon>Marasmiineae</taxon>
        <taxon>Marasmiaceae</taxon>
        <taxon>Marasmius</taxon>
    </lineage>
</organism>
<sequence length="445" mass="48412">MSQARRLSQSFTYSQVEFLQSPTVSSAIIPSESEIWVSRWNEVLAKDIIDSRIVTVGADVSVEDACDKLLSEDIPCLAIQADRESHELSGLFDFADVNAFLTLAATKHTLGPEDLVGKTKIEDIFKAAKAGHVPVYLVSNLSEKNPLQILPHDATIVSLLERFAKGTHRVLVRSPPPAEGYAGIVSDRGLLSWFALYAEETPSLGSFMSDSLHNFAFPSLHIFSAVVAATSKSTVLEAMKLMSDEGVSSVAVLDEDTGSLLSAVSVTDIGKIVVPSQNNQILSTPLHLFVSYIKAPDGSMDGEDKFPVYSVTPNNTLLYAMQKILATNAHRVFVMQESSPSSSPIAASLYAGNLSGIISVVDILSLFARLANVQDVDPTRMQRHRRASSVSSQSSRSDRMEFNRSRSSSRASRVSRKSSMKQSHTHPTRNSVSGVELPVQEEVKQ</sequence>
<protein>
    <submittedName>
        <fullName evidence="6">Cell separation during budding</fullName>
    </submittedName>
</protein>
<evidence type="ECO:0000256" key="1">
    <source>
        <dbReference type="ARBA" id="ARBA00022737"/>
    </source>
</evidence>